<keyword evidence="2" id="KW-1185">Reference proteome</keyword>
<dbReference type="STRING" id="140314.SAMN04488076_1272"/>
<accession>A0A143YYM1</accession>
<dbReference type="AlphaFoldDB" id="A0A143YYM1"/>
<organism evidence="1 2">
    <name type="scientific">Trichococcus palustris</name>
    <dbReference type="NCBI Taxonomy" id="140314"/>
    <lineage>
        <taxon>Bacteria</taxon>
        <taxon>Bacillati</taxon>
        <taxon>Bacillota</taxon>
        <taxon>Bacilli</taxon>
        <taxon>Lactobacillales</taxon>
        <taxon>Carnobacteriaceae</taxon>
        <taxon>Trichococcus</taxon>
    </lineage>
</organism>
<dbReference type="Pfam" id="PF11392">
    <property type="entry name" value="AllH"/>
    <property type="match status" value="1"/>
</dbReference>
<evidence type="ECO:0000313" key="1">
    <source>
        <dbReference type="EMBL" id="CZR01816.1"/>
    </source>
</evidence>
<name>A0A143YYM1_9LACT</name>
<dbReference type="RefSeq" id="WP_087034182.1">
    <property type="nucleotide sequence ID" value="NZ_FJNE01000011.1"/>
</dbReference>
<dbReference type="OrthoDB" id="4933449at2"/>
<evidence type="ECO:0008006" key="3">
    <source>
        <dbReference type="Google" id="ProtNLM"/>
    </source>
</evidence>
<dbReference type="InterPro" id="IPR021530">
    <property type="entry name" value="AllH-like"/>
</dbReference>
<protein>
    <recommendedName>
        <fullName evidence="3">DUF2877 domain-containing protein</fullName>
    </recommendedName>
</protein>
<sequence>MFVNAAYSDESVIGILQGTTTWFVQSIFQRSLNIQNNEQNQLILITSVAYPKMPHAIYLAENSLNRLIASVGINQSVKISDGHLRLGDTTIFVTGSPVYQSRLVGGQILDKGSLTCFLQVLMTIEKRNGFDFLFSEIGNKSIFDTYREFKAFGMLFNGSADEQMKALRFLVGRGKGLTPSGDDMLIGAMAANLFLSRLPKAFAENMLQILSGDVKATTTVSEHYLRCALQGRFNEPIKDLLQALCTRSGIETIEKKIMNITEIGHTSGLDMLTGFAATLILDEI</sequence>
<evidence type="ECO:0000313" key="2">
    <source>
        <dbReference type="Proteomes" id="UP000242754"/>
    </source>
</evidence>
<proteinExistence type="predicted"/>
<dbReference type="Proteomes" id="UP000242754">
    <property type="component" value="Unassembled WGS sequence"/>
</dbReference>
<dbReference type="EMBL" id="FJNE01000011">
    <property type="protein sequence ID" value="CZR01816.1"/>
    <property type="molecule type" value="Genomic_DNA"/>
</dbReference>
<gene>
    <name evidence="1" type="ORF">Tpal_2683</name>
</gene>
<reference evidence="1 2" key="1">
    <citation type="submission" date="2016-02" db="EMBL/GenBank/DDBJ databases">
        <authorList>
            <person name="Wen L."/>
            <person name="He K."/>
            <person name="Yang H."/>
        </authorList>
    </citation>
    <scope>NUCLEOTIDE SEQUENCE [LARGE SCALE GENOMIC DNA]</scope>
    <source>
        <strain evidence="1">Trichococcus palustris</strain>
    </source>
</reference>